<feature type="domain" description="C2" evidence="4">
    <location>
        <begin position="312"/>
        <end position="441"/>
    </location>
</feature>
<evidence type="ECO:0000313" key="7">
    <source>
        <dbReference type="Proteomes" id="UP001165082"/>
    </source>
</evidence>
<sequence>MFAKMRKAKLDAANTRPQPFYGATINVTIKEGAGLLAKDKSFFNKKGKSDPYVKILSEFNDGSKKSRSEMGKTKTKKRSLSPIWDESFTLKMTNHHIPILTFRIYDYDVGSANDEMGQVKIDLLKDLQENTIMDKWHKVSPSPDCMDATGSLSISISYSLVPPPMKLGSVEDNKMKDFRGGKITLKIIKANGLLAMDSSLFSKKGSSDPYCKVYMKDAETGKKAEVGKTKIIKKRLDPTWNETLEFLMPKTFAPMVIIELFDYDMMSGDDPMGKLQIPIANFEKVKDGPSTFAIQAMEGCEKATGTLTFEMLFTQNPPDKHAGKQFGGGLLLGIIERADDLLAVDRHLMHKASSDPYIVAKTSHKAGKSTKEDIIHQTKHKKGTLSPKYESKFCFDLTPFHDPNIEFAVFDYDMMSAADPMGHVVISVFDMIVMAEKDGDKAVQYDSEKIPYIVNKYEVLPVPGCVSPTGTLTLHLIFYPLKTHSRGFFGGDVKLKINNAEGLLAMDAGTFSKKATTSDPYISVCVPEGENFRDRKVAKTKTKKKTLSPIWEEQFNLILDEESYPHLMLRIYDSDAMSGDDPMGKAVVNLYDIEEGKGTQDIWLQVQPCTGCISASGRVHVTIEWSRASTPRYEEFHGGMLIIKVLEAKNLLVMDKKGMFSSGGSDPYVKLEGYRKNKGWAILSKGKNKSKIETFDKTKIIKKSVNPVWNQRLKAALTPQHLPVVICSIWDHDDLGGDDPMGIIKINLHDYSDVDEAVEKWMDVMSCKGCVSPTGQLKINFTWAPELSAEQRRRRAEEAQRRLLEKKKANRDCTIDTMMEDAEKRVKELREKKLGDYLRETLQKEDLEIVERKLKTFSSMLKEKGMKAEDVFKKMDPKKKGKAKRWRFKEVLEGFGFAMSPHEMRAFMDRFDEDRNGAIELEEFKGMLNKVKASEFSLPSKRDKKEGAESKGGDAKIYLREYIEGESELEKVMDVYDDVSQFYELNREAEKLALPYEERDALFLDDEGLAQQFSDPGSDVSASLGGLGGLAGLLGGGEKKGIAGLLGGMKGGETEKKGIAGLLGAPKAEEKKKGIAGLLGAAKGGGEEKKGIAGLLAAKNSPPKAIPPLSDQKAAAKAALSNPFFAKKRLDASKFVGAGSIMAGKGGNGRAKTPTVTVKRLITQETSDPVFMDKKQQYEKLIKGVEARFNKRGKKMVTVREVARVLPRNANHHLNILNAAARDEPVKYLSEDLEAAAKRSNKEANIYASHFTKFKPLFAHPLPTSRPRFDNERLMKKLNNMPRHERAAAAASWGLAWCIEELYMQGCPVDNVNITGFTPLHIASRFDFVDCVEVLLNIGLEESSGININAETKSFLTPLGVAISSNSVKCAGYLASKGAMERIPRPLEGYRSVLDADHTTKFPWLPKMGKQQDHKLKRVNRAIDDKAKNLGVSVEML</sequence>
<feature type="domain" description="C2" evidence="4">
    <location>
        <begin position="6"/>
        <end position="137"/>
    </location>
</feature>
<dbReference type="Gene3D" id="2.60.40.150">
    <property type="entry name" value="C2 domain"/>
    <property type="match status" value="5"/>
</dbReference>
<dbReference type="InterPro" id="IPR018247">
    <property type="entry name" value="EF_Hand_1_Ca_BS"/>
</dbReference>
<dbReference type="InterPro" id="IPR035892">
    <property type="entry name" value="C2_domain_sf"/>
</dbReference>
<dbReference type="PROSITE" id="PS50088">
    <property type="entry name" value="ANK_REPEAT"/>
    <property type="match status" value="1"/>
</dbReference>
<dbReference type="Pfam" id="PF12796">
    <property type="entry name" value="Ank_2"/>
    <property type="match status" value="1"/>
</dbReference>
<name>A0A9W7AFB7_9STRA</name>
<evidence type="ECO:0000256" key="2">
    <source>
        <dbReference type="ARBA" id="ARBA00022837"/>
    </source>
</evidence>
<evidence type="ECO:0000256" key="3">
    <source>
        <dbReference type="PROSITE-ProRule" id="PRU00023"/>
    </source>
</evidence>
<dbReference type="SUPFAM" id="SSF49562">
    <property type="entry name" value="C2 domain (Calcium/lipid-binding domain, CaLB)"/>
    <property type="match status" value="5"/>
</dbReference>
<accession>A0A9W7AFB7</accession>
<feature type="domain" description="C2" evidence="4">
    <location>
        <begin position="468"/>
        <end position="604"/>
    </location>
</feature>
<dbReference type="InterPro" id="IPR002048">
    <property type="entry name" value="EF_hand_dom"/>
</dbReference>
<dbReference type="CDD" id="cd00030">
    <property type="entry name" value="C2"/>
    <property type="match status" value="5"/>
</dbReference>
<dbReference type="SMART" id="SM00239">
    <property type="entry name" value="C2"/>
    <property type="match status" value="5"/>
</dbReference>
<dbReference type="PANTHER" id="PTHR45911">
    <property type="entry name" value="C2 DOMAIN-CONTAINING PROTEIN"/>
    <property type="match status" value="1"/>
</dbReference>
<feature type="domain" description="C2" evidence="4">
    <location>
        <begin position="162"/>
        <end position="292"/>
    </location>
</feature>
<reference evidence="6" key="1">
    <citation type="submission" date="2022-07" db="EMBL/GenBank/DDBJ databases">
        <title>Genome analysis of Parmales, a sister group of diatoms, reveals the evolutionary specialization of diatoms from phago-mixotrophs to photoautotrophs.</title>
        <authorList>
            <person name="Ban H."/>
            <person name="Sato S."/>
            <person name="Yoshikawa S."/>
            <person name="Kazumasa Y."/>
            <person name="Nakamura Y."/>
            <person name="Ichinomiya M."/>
            <person name="Saitoh K."/>
            <person name="Sato N."/>
            <person name="Blanc-Mathieu R."/>
            <person name="Endo H."/>
            <person name="Kuwata A."/>
            <person name="Ogata H."/>
        </authorList>
    </citation>
    <scope>NUCLEOTIDE SEQUENCE</scope>
</reference>
<dbReference type="PROSITE" id="PS50222">
    <property type="entry name" value="EF_HAND_2"/>
    <property type="match status" value="1"/>
</dbReference>
<dbReference type="InterPro" id="IPR002110">
    <property type="entry name" value="Ankyrin_rpt"/>
</dbReference>
<dbReference type="InterPro" id="IPR000008">
    <property type="entry name" value="C2_dom"/>
</dbReference>
<feature type="domain" description="C2" evidence="4">
    <location>
        <begin position="615"/>
        <end position="762"/>
    </location>
</feature>
<dbReference type="SUPFAM" id="SSF47473">
    <property type="entry name" value="EF-hand"/>
    <property type="match status" value="1"/>
</dbReference>
<dbReference type="Pfam" id="PF00168">
    <property type="entry name" value="C2"/>
    <property type="match status" value="5"/>
</dbReference>
<keyword evidence="7" id="KW-1185">Reference proteome</keyword>
<organism evidence="6 7">
    <name type="scientific">Triparma retinervis</name>
    <dbReference type="NCBI Taxonomy" id="2557542"/>
    <lineage>
        <taxon>Eukaryota</taxon>
        <taxon>Sar</taxon>
        <taxon>Stramenopiles</taxon>
        <taxon>Ochrophyta</taxon>
        <taxon>Bolidophyceae</taxon>
        <taxon>Parmales</taxon>
        <taxon>Triparmaceae</taxon>
        <taxon>Triparma</taxon>
    </lineage>
</organism>
<proteinExistence type="predicted"/>
<dbReference type="SMART" id="SM00054">
    <property type="entry name" value="EFh"/>
    <property type="match status" value="1"/>
</dbReference>
<feature type="domain" description="EF-hand" evidence="5">
    <location>
        <begin position="899"/>
        <end position="934"/>
    </location>
</feature>
<dbReference type="GO" id="GO:0005509">
    <property type="term" value="F:calcium ion binding"/>
    <property type="evidence" value="ECO:0007669"/>
    <property type="project" value="InterPro"/>
</dbReference>
<dbReference type="EMBL" id="BRXZ01004223">
    <property type="protein sequence ID" value="GMH70859.1"/>
    <property type="molecule type" value="Genomic_DNA"/>
</dbReference>
<dbReference type="OrthoDB" id="419768at2759"/>
<feature type="repeat" description="ANK" evidence="3">
    <location>
        <begin position="1315"/>
        <end position="1341"/>
    </location>
</feature>
<dbReference type="Gene3D" id="1.25.40.20">
    <property type="entry name" value="Ankyrin repeat-containing domain"/>
    <property type="match status" value="1"/>
</dbReference>
<keyword evidence="2" id="KW-0106">Calcium</keyword>
<evidence type="ECO:0000313" key="6">
    <source>
        <dbReference type="EMBL" id="GMH70859.1"/>
    </source>
</evidence>
<evidence type="ECO:0000259" key="4">
    <source>
        <dbReference type="PROSITE" id="PS50004"/>
    </source>
</evidence>
<dbReference type="PROSITE" id="PS50004">
    <property type="entry name" value="C2"/>
    <property type="match status" value="5"/>
</dbReference>
<dbReference type="Gene3D" id="1.10.238.10">
    <property type="entry name" value="EF-hand"/>
    <property type="match status" value="1"/>
</dbReference>
<dbReference type="Proteomes" id="UP001165082">
    <property type="component" value="Unassembled WGS sequence"/>
</dbReference>
<dbReference type="SMART" id="SM00248">
    <property type="entry name" value="ANK"/>
    <property type="match status" value="2"/>
</dbReference>
<gene>
    <name evidence="6" type="ORF">TrRE_jg12619</name>
</gene>
<dbReference type="InterPro" id="IPR036770">
    <property type="entry name" value="Ankyrin_rpt-contain_sf"/>
</dbReference>
<comment type="caution">
    <text evidence="6">The sequence shown here is derived from an EMBL/GenBank/DDBJ whole genome shotgun (WGS) entry which is preliminary data.</text>
</comment>
<evidence type="ECO:0000256" key="1">
    <source>
        <dbReference type="ARBA" id="ARBA00022723"/>
    </source>
</evidence>
<evidence type="ECO:0000259" key="5">
    <source>
        <dbReference type="PROSITE" id="PS50222"/>
    </source>
</evidence>
<dbReference type="PROSITE" id="PS50297">
    <property type="entry name" value="ANK_REP_REGION"/>
    <property type="match status" value="1"/>
</dbReference>
<keyword evidence="1" id="KW-0479">Metal-binding</keyword>
<evidence type="ECO:0008006" key="8">
    <source>
        <dbReference type="Google" id="ProtNLM"/>
    </source>
</evidence>
<protein>
    <recommendedName>
        <fullName evidence="8">Calmodulin</fullName>
    </recommendedName>
</protein>
<dbReference type="SUPFAM" id="SSF48403">
    <property type="entry name" value="Ankyrin repeat"/>
    <property type="match status" value="1"/>
</dbReference>
<dbReference type="PROSITE" id="PS00018">
    <property type="entry name" value="EF_HAND_1"/>
    <property type="match status" value="1"/>
</dbReference>
<dbReference type="InterPro" id="IPR011992">
    <property type="entry name" value="EF-hand-dom_pair"/>
</dbReference>
<keyword evidence="3" id="KW-0040">ANK repeat</keyword>